<keyword evidence="2" id="KW-1133">Transmembrane helix</keyword>
<sequence length="77" mass="7948">MKVNSILSIIIFSGLFYLMMRRGGGCGMGHGGHGGHGSGDDGQGRHSNHEEGSGSGGSRMIKDPVCGVFVDLQISIS</sequence>
<name>X1D4M8_9ZZZZ</name>
<protein>
    <submittedName>
        <fullName evidence="3">Uncharacterized protein</fullName>
    </submittedName>
</protein>
<reference evidence="3" key="1">
    <citation type="journal article" date="2014" name="Front. Microbiol.">
        <title>High frequency of phylogenetically diverse reductive dehalogenase-homologous genes in deep subseafloor sedimentary metagenomes.</title>
        <authorList>
            <person name="Kawai M."/>
            <person name="Futagami T."/>
            <person name="Toyoda A."/>
            <person name="Takaki Y."/>
            <person name="Nishi S."/>
            <person name="Hori S."/>
            <person name="Arai W."/>
            <person name="Tsubouchi T."/>
            <person name="Morono Y."/>
            <person name="Uchiyama I."/>
            <person name="Ito T."/>
            <person name="Fujiyama A."/>
            <person name="Inagaki F."/>
            <person name="Takami H."/>
        </authorList>
    </citation>
    <scope>NUCLEOTIDE SEQUENCE</scope>
    <source>
        <strain evidence="3">Expedition CK06-06</strain>
    </source>
</reference>
<evidence type="ECO:0000256" key="1">
    <source>
        <dbReference type="SAM" id="MobiDB-lite"/>
    </source>
</evidence>
<proteinExistence type="predicted"/>
<dbReference type="EMBL" id="BART01025640">
    <property type="protein sequence ID" value="GAH03230.1"/>
    <property type="molecule type" value="Genomic_DNA"/>
</dbReference>
<feature type="transmembrane region" description="Helical" evidence="2">
    <location>
        <begin position="6"/>
        <end position="23"/>
    </location>
</feature>
<feature type="region of interest" description="Disordered" evidence="1">
    <location>
        <begin position="29"/>
        <end position="61"/>
    </location>
</feature>
<keyword evidence="2" id="KW-0472">Membrane</keyword>
<dbReference type="AlphaFoldDB" id="X1D4M8"/>
<feature type="non-terminal residue" evidence="3">
    <location>
        <position position="77"/>
    </location>
</feature>
<accession>X1D4M8</accession>
<organism evidence="3">
    <name type="scientific">marine sediment metagenome</name>
    <dbReference type="NCBI Taxonomy" id="412755"/>
    <lineage>
        <taxon>unclassified sequences</taxon>
        <taxon>metagenomes</taxon>
        <taxon>ecological metagenomes</taxon>
    </lineage>
</organism>
<comment type="caution">
    <text evidence="3">The sequence shown here is derived from an EMBL/GenBank/DDBJ whole genome shotgun (WGS) entry which is preliminary data.</text>
</comment>
<keyword evidence="2" id="KW-0812">Transmembrane</keyword>
<gene>
    <name evidence="3" type="ORF">S01H4_45977</name>
</gene>
<evidence type="ECO:0000313" key="3">
    <source>
        <dbReference type="EMBL" id="GAH03230.1"/>
    </source>
</evidence>
<feature type="compositionally biased region" description="Basic and acidic residues" evidence="1">
    <location>
        <begin position="38"/>
        <end position="52"/>
    </location>
</feature>
<evidence type="ECO:0000256" key="2">
    <source>
        <dbReference type="SAM" id="Phobius"/>
    </source>
</evidence>